<comment type="caution">
    <text evidence="2">The sequence shown here is derived from an EMBL/GenBank/DDBJ whole genome shotgun (WGS) entry which is preliminary data.</text>
</comment>
<dbReference type="RefSeq" id="WP_113892235.1">
    <property type="nucleotide sequence ID" value="NZ_QNRK01000040.1"/>
</dbReference>
<keyword evidence="3" id="KW-1185">Reference proteome</keyword>
<dbReference type="AlphaFoldDB" id="A0A366EPE2"/>
<proteinExistence type="predicted"/>
<accession>A0A366EPE2</accession>
<protein>
    <submittedName>
        <fullName evidence="2">Uncharacterized protein DUF3618</fullName>
    </submittedName>
</protein>
<dbReference type="OrthoDB" id="7471221at2"/>
<evidence type="ECO:0000313" key="3">
    <source>
        <dbReference type="Proteomes" id="UP000253529"/>
    </source>
</evidence>
<dbReference type="EMBL" id="QNRK01000040">
    <property type="protein sequence ID" value="RBP04164.1"/>
    <property type="molecule type" value="Genomic_DNA"/>
</dbReference>
<evidence type="ECO:0000256" key="1">
    <source>
        <dbReference type="SAM" id="MobiDB-lite"/>
    </source>
</evidence>
<sequence length="358" mass="36436">MTLSEDAGADRLSTAAAYEAEAELTRRRLAGNLDELADRLTPGQIFDEALIYSRAGGDTLARALSNAMRENPVPSFLIGAGCVMYLSEKMGARGGSIAGALRRPAPEAGYDRYAGRVGRPGAGATETSRAVGNAPDTRRRTVAAAGGAVSNATVAASGPSRRSAPAMTERAGASNAMQSTTHDLQEQASGALDQVARSAAGAAGAARDGAASVGGRLVDTADRTRRVAQDAARRGRETATSFVAEQPLLAAAIGVAVGAAIASLFPPTETENQWLGDASDQVKDAAGKAASETLGSAKNVASKAAERVKSAAREEGFSPGAVVDAARRLDDGFHEGVRPAPIPGFAPKPVSDDQRAGP</sequence>
<evidence type="ECO:0000313" key="2">
    <source>
        <dbReference type="EMBL" id="RBP04164.1"/>
    </source>
</evidence>
<organism evidence="2 3">
    <name type="scientific">Roseiarcus fermentans</name>
    <dbReference type="NCBI Taxonomy" id="1473586"/>
    <lineage>
        <taxon>Bacteria</taxon>
        <taxon>Pseudomonadati</taxon>
        <taxon>Pseudomonadota</taxon>
        <taxon>Alphaproteobacteria</taxon>
        <taxon>Hyphomicrobiales</taxon>
        <taxon>Roseiarcaceae</taxon>
        <taxon>Roseiarcus</taxon>
    </lineage>
</organism>
<dbReference type="InterPro" id="IPR022062">
    <property type="entry name" value="DUF3618"/>
</dbReference>
<reference evidence="2 3" key="1">
    <citation type="submission" date="2018-06" db="EMBL/GenBank/DDBJ databases">
        <title>Genomic Encyclopedia of Type Strains, Phase IV (KMG-IV): sequencing the most valuable type-strain genomes for metagenomic binning, comparative biology and taxonomic classification.</title>
        <authorList>
            <person name="Goeker M."/>
        </authorList>
    </citation>
    <scope>NUCLEOTIDE SEQUENCE [LARGE SCALE GENOMIC DNA]</scope>
    <source>
        <strain evidence="2 3">DSM 24875</strain>
    </source>
</reference>
<feature type="compositionally biased region" description="Low complexity" evidence="1">
    <location>
        <begin position="142"/>
        <end position="166"/>
    </location>
</feature>
<feature type="compositionally biased region" description="Polar residues" evidence="1">
    <location>
        <begin position="175"/>
        <end position="187"/>
    </location>
</feature>
<dbReference type="Pfam" id="PF12277">
    <property type="entry name" value="DUF3618"/>
    <property type="match status" value="1"/>
</dbReference>
<name>A0A366EPE2_9HYPH</name>
<feature type="region of interest" description="Disordered" evidence="1">
    <location>
        <begin position="333"/>
        <end position="358"/>
    </location>
</feature>
<feature type="region of interest" description="Disordered" evidence="1">
    <location>
        <begin position="116"/>
        <end position="187"/>
    </location>
</feature>
<gene>
    <name evidence="2" type="ORF">DFR50_14037</name>
</gene>
<dbReference type="Proteomes" id="UP000253529">
    <property type="component" value="Unassembled WGS sequence"/>
</dbReference>